<keyword evidence="3" id="KW-1185">Reference proteome</keyword>
<protein>
    <submittedName>
        <fullName evidence="2">Uncharacterized protein</fullName>
    </submittedName>
</protein>
<dbReference type="EMBL" id="BPLQ01004201">
    <property type="protein sequence ID" value="GIY06365.1"/>
    <property type="molecule type" value="Genomic_DNA"/>
</dbReference>
<evidence type="ECO:0000313" key="2">
    <source>
        <dbReference type="EMBL" id="GIY06365.1"/>
    </source>
</evidence>
<reference evidence="2 3" key="1">
    <citation type="submission" date="2021-06" db="EMBL/GenBank/DDBJ databases">
        <title>Caerostris darwini draft genome.</title>
        <authorList>
            <person name="Kono N."/>
            <person name="Arakawa K."/>
        </authorList>
    </citation>
    <scope>NUCLEOTIDE SEQUENCE [LARGE SCALE GENOMIC DNA]</scope>
</reference>
<evidence type="ECO:0000256" key="1">
    <source>
        <dbReference type="SAM" id="MobiDB-lite"/>
    </source>
</evidence>
<sequence length="92" mass="10193">MKVLILVYGNLRQSIQFAGKQTVDVAIYCAACTFNEGVTDILKIIGPQRSNSPENVTRDESIQPIVRAPAIPKRPVQLGKNLNPKKQKNMSE</sequence>
<proteinExistence type="predicted"/>
<dbReference type="Proteomes" id="UP001054837">
    <property type="component" value="Unassembled WGS sequence"/>
</dbReference>
<comment type="caution">
    <text evidence="2">The sequence shown here is derived from an EMBL/GenBank/DDBJ whole genome shotgun (WGS) entry which is preliminary data.</text>
</comment>
<name>A0AAV4QEA0_9ARAC</name>
<feature type="region of interest" description="Disordered" evidence="1">
    <location>
        <begin position="72"/>
        <end position="92"/>
    </location>
</feature>
<dbReference type="AlphaFoldDB" id="A0AAV4QEA0"/>
<feature type="compositionally biased region" description="Basic residues" evidence="1">
    <location>
        <begin position="83"/>
        <end position="92"/>
    </location>
</feature>
<organism evidence="2 3">
    <name type="scientific">Caerostris darwini</name>
    <dbReference type="NCBI Taxonomy" id="1538125"/>
    <lineage>
        <taxon>Eukaryota</taxon>
        <taxon>Metazoa</taxon>
        <taxon>Ecdysozoa</taxon>
        <taxon>Arthropoda</taxon>
        <taxon>Chelicerata</taxon>
        <taxon>Arachnida</taxon>
        <taxon>Araneae</taxon>
        <taxon>Araneomorphae</taxon>
        <taxon>Entelegynae</taxon>
        <taxon>Araneoidea</taxon>
        <taxon>Araneidae</taxon>
        <taxon>Caerostris</taxon>
    </lineage>
</organism>
<gene>
    <name evidence="2" type="ORF">CDAR_108901</name>
</gene>
<evidence type="ECO:0000313" key="3">
    <source>
        <dbReference type="Proteomes" id="UP001054837"/>
    </source>
</evidence>
<accession>A0AAV4QEA0</accession>